<evidence type="ECO:0000313" key="4">
    <source>
        <dbReference type="Proteomes" id="UP001146351"/>
    </source>
</evidence>
<keyword evidence="2" id="KW-0732">Signal</keyword>
<organism evidence="3 4">
    <name type="scientific">Penicillium capsulatum</name>
    <dbReference type="NCBI Taxonomy" id="69766"/>
    <lineage>
        <taxon>Eukaryota</taxon>
        <taxon>Fungi</taxon>
        <taxon>Dikarya</taxon>
        <taxon>Ascomycota</taxon>
        <taxon>Pezizomycotina</taxon>
        <taxon>Eurotiomycetes</taxon>
        <taxon>Eurotiomycetidae</taxon>
        <taxon>Eurotiales</taxon>
        <taxon>Aspergillaceae</taxon>
        <taxon>Penicillium</taxon>
    </lineage>
</organism>
<keyword evidence="4" id="KW-1185">Reference proteome</keyword>
<accession>A0A9W9HZ41</accession>
<reference evidence="3" key="1">
    <citation type="submission" date="2022-11" db="EMBL/GenBank/DDBJ databases">
        <authorList>
            <person name="Petersen C."/>
        </authorList>
    </citation>
    <scope>NUCLEOTIDE SEQUENCE</scope>
    <source>
        <strain evidence="3">IBT 21917</strain>
    </source>
</reference>
<dbReference type="Proteomes" id="UP001146351">
    <property type="component" value="Unassembled WGS sequence"/>
</dbReference>
<sequence>MKLTTSFVLLAAVALSAAASIPDPSRAGLEGRKAKKSYLEWRDGNNGEEYLLSRCKGLNNVEQPVDGRMIKKPEDEKDDQRMCWVTENGKKRVKRSEQEDPEKTPEFDNEKYSCLGKAALTTFDRGDRYYHGGCWPNNDPLFKHHDPLDDD</sequence>
<reference evidence="3" key="2">
    <citation type="journal article" date="2023" name="IMA Fungus">
        <title>Comparative genomic study of the Penicillium genus elucidates a diverse pangenome and 15 lateral gene transfer events.</title>
        <authorList>
            <person name="Petersen C."/>
            <person name="Sorensen T."/>
            <person name="Nielsen M.R."/>
            <person name="Sondergaard T.E."/>
            <person name="Sorensen J.L."/>
            <person name="Fitzpatrick D.A."/>
            <person name="Frisvad J.C."/>
            <person name="Nielsen K.L."/>
        </authorList>
    </citation>
    <scope>NUCLEOTIDE SEQUENCE</scope>
    <source>
        <strain evidence="3">IBT 21917</strain>
    </source>
</reference>
<evidence type="ECO:0000256" key="1">
    <source>
        <dbReference type="SAM" id="MobiDB-lite"/>
    </source>
</evidence>
<dbReference type="AlphaFoldDB" id="A0A9W9HZ41"/>
<comment type="caution">
    <text evidence="3">The sequence shown here is derived from an EMBL/GenBank/DDBJ whole genome shotgun (WGS) entry which is preliminary data.</text>
</comment>
<feature type="compositionally biased region" description="Basic and acidic residues" evidence="1">
    <location>
        <begin position="95"/>
        <end position="109"/>
    </location>
</feature>
<evidence type="ECO:0000313" key="3">
    <source>
        <dbReference type="EMBL" id="KAJ5161662.1"/>
    </source>
</evidence>
<name>A0A9W9HZ41_9EURO</name>
<feature type="signal peptide" evidence="2">
    <location>
        <begin position="1"/>
        <end position="18"/>
    </location>
</feature>
<gene>
    <name evidence="3" type="ORF">N7492_007054</name>
</gene>
<feature type="chain" id="PRO_5040725334" evidence="2">
    <location>
        <begin position="19"/>
        <end position="151"/>
    </location>
</feature>
<protein>
    <submittedName>
        <fullName evidence="3">Uncharacterized protein</fullName>
    </submittedName>
</protein>
<proteinExistence type="predicted"/>
<dbReference type="EMBL" id="JAPQKO010000005">
    <property type="protein sequence ID" value="KAJ5161662.1"/>
    <property type="molecule type" value="Genomic_DNA"/>
</dbReference>
<feature type="region of interest" description="Disordered" evidence="1">
    <location>
        <begin position="88"/>
        <end position="109"/>
    </location>
</feature>
<evidence type="ECO:0000256" key="2">
    <source>
        <dbReference type="SAM" id="SignalP"/>
    </source>
</evidence>